<evidence type="ECO:0000313" key="2">
    <source>
        <dbReference type="EMBL" id="KLO04231.1"/>
    </source>
</evidence>
<dbReference type="InterPro" id="IPR056924">
    <property type="entry name" value="SH3_Tf2-1"/>
</dbReference>
<feature type="domain" description="Tf2-1-like SH3-like" evidence="1">
    <location>
        <begin position="38"/>
        <end position="94"/>
    </location>
</feature>
<dbReference type="STRING" id="27342.A0A0H2RH64"/>
<dbReference type="InParanoid" id="A0A0H2RH64"/>
<dbReference type="EMBL" id="KQ086636">
    <property type="protein sequence ID" value="KLO04231.1"/>
    <property type="molecule type" value="Genomic_DNA"/>
</dbReference>
<name>A0A0H2RH64_9AGAM</name>
<keyword evidence="3" id="KW-1185">Reference proteome</keyword>
<gene>
    <name evidence="2" type="ORF">SCHPADRAFT_812693</name>
</gene>
<dbReference type="OrthoDB" id="3233705at2759"/>
<protein>
    <recommendedName>
        <fullName evidence="1">Tf2-1-like SH3-like domain-containing protein</fullName>
    </recommendedName>
</protein>
<proteinExistence type="predicted"/>
<feature type="non-terminal residue" evidence="2">
    <location>
        <position position="95"/>
    </location>
</feature>
<feature type="non-terminal residue" evidence="2">
    <location>
        <position position="1"/>
    </location>
</feature>
<reference evidence="2 3" key="1">
    <citation type="submission" date="2015-04" db="EMBL/GenBank/DDBJ databases">
        <title>Complete genome sequence of Schizopora paradoxa KUC8140, a cosmopolitan wood degrader in East Asia.</title>
        <authorList>
            <consortium name="DOE Joint Genome Institute"/>
            <person name="Min B."/>
            <person name="Park H."/>
            <person name="Jang Y."/>
            <person name="Kim J.-J."/>
            <person name="Kim K.H."/>
            <person name="Pangilinan J."/>
            <person name="Lipzen A."/>
            <person name="Riley R."/>
            <person name="Grigoriev I.V."/>
            <person name="Spatafora J.W."/>
            <person name="Choi I.-G."/>
        </authorList>
    </citation>
    <scope>NUCLEOTIDE SEQUENCE [LARGE SCALE GENOMIC DNA]</scope>
    <source>
        <strain evidence="2 3">KUC8140</strain>
    </source>
</reference>
<dbReference type="AlphaFoldDB" id="A0A0H2RH64"/>
<evidence type="ECO:0000259" key="1">
    <source>
        <dbReference type="Pfam" id="PF24626"/>
    </source>
</evidence>
<organism evidence="2 3">
    <name type="scientific">Schizopora paradoxa</name>
    <dbReference type="NCBI Taxonomy" id="27342"/>
    <lineage>
        <taxon>Eukaryota</taxon>
        <taxon>Fungi</taxon>
        <taxon>Dikarya</taxon>
        <taxon>Basidiomycota</taxon>
        <taxon>Agaricomycotina</taxon>
        <taxon>Agaricomycetes</taxon>
        <taxon>Hymenochaetales</taxon>
        <taxon>Schizoporaceae</taxon>
        <taxon>Schizopora</taxon>
    </lineage>
</organism>
<dbReference type="Pfam" id="PF24626">
    <property type="entry name" value="SH3_Tf2-1"/>
    <property type="match status" value="1"/>
</dbReference>
<evidence type="ECO:0000313" key="3">
    <source>
        <dbReference type="Proteomes" id="UP000053477"/>
    </source>
</evidence>
<sequence>EQFIALRRQAKDALTLAQTYQREHYNRGRLDVEFEEDELVVLNPHRLDLLRKLKGKGKKLLLKYDGPFEILQKISPLAYRLRMPASYGMNPVINI</sequence>
<accession>A0A0H2RH64</accession>
<dbReference type="Proteomes" id="UP000053477">
    <property type="component" value="Unassembled WGS sequence"/>
</dbReference>